<gene>
    <name evidence="3" type="ORF">Q3V37_30095</name>
</gene>
<evidence type="ECO:0000256" key="1">
    <source>
        <dbReference type="SAM" id="MobiDB-lite"/>
    </source>
</evidence>
<keyword evidence="4" id="KW-1185">Reference proteome</keyword>
<dbReference type="AlphaFoldDB" id="A0AAJ6L5A2"/>
<dbReference type="KEGG" id="mprn:Q3V37_30095"/>
<dbReference type="SUPFAM" id="SSF50998">
    <property type="entry name" value="Quinoprotein alcohol dehydrogenase-like"/>
    <property type="match status" value="1"/>
</dbReference>
<feature type="region of interest" description="Disordered" evidence="1">
    <location>
        <begin position="1"/>
        <end position="27"/>
    </location>
</feature>
<organism evidence="3 4">
    <name type="scientific">Micromonospora profundi</name>
    <dbReference type="NCBI Taxonomy" id="1420889"/>
    <lineage>
        <taxon>Bacteria</taxon>
        <taxon>Bacillati</taxon>
        <taxon>Actinomycetota</taxon>
        <taxon>Actinomycetes</taxon>
        <taxon>Micromonosporales</taxon>
        <taxon>Micromonosporaceae</taxon>
        <taxon>Micromonospora</taxon>
    </lineage>
</organism>
<dbReference type="EMBL" id="CP130472">
    <property type="protein sequence ID" value="WLS45553.1"/>
    <property type="molecule type" value="Genomic_DNA"/>
</dbReference>
<dbReference type="PANTHER" id="PTHR34512:SF30">
    <property type="entry name" value="OUTER MEMBRANE PROTEIN ASSEMBLY FACTOR BAMB"/>
    <property type="match status" value="1"/>
</dbReference>
<evidence type="ECO:0000313" key="4">
    <source>
        <dbReference type="Proteomes" id="UP001235874"/>
    </source>
</evidence>
<protein>
    <submittedName>
        <fullName evidence="3">PQQ-binding-like beta-propeller repeat protein</fullName>
    </submittedName>
</protein>
<dbReference type="InterPro" id="IPR011047">
    <property type="entry name" value="Quinoprotein_ADH-like_sf"/>
</dbReference>
<evidence type="ECO:0000313" key="3">
    <source>
        <dbReference type="EMBL" id="WLS45553.1"/>
    </source>
</evidence>
<dbReference type="RefSeq" id="WP_306272428.1">
    <property type="nucleotide sequence ID" value="NZ_CP130472.1"/>
</dbReference>
<dbReference type="PANTHER" id="PTHR34512">
    <property type="entry name" value="CELL SURFACE PROTEIN"/>
    <property type="match status" value="1"/>
</dbReference>
<evidence type="ECO:0000259" key="2">
    <source>
        <dbReference type="Pfam" id="PF13360"/>
    </source>
</evidence>
<accession>A0AAJ6L5A2</accession>
<sequence length="424" mass="45586">MSIIELGEVRDEPASMPPPRRPRAAGRPLRSTGVLLLTLLVLAGGAPVPRRAVTSVPTVPDASAYLTDDGVVVVDPTTPDGERYLTAYTLPSATGEQRVRRRWRVPLARSGDYLAVWAERGLLLAVGANTAEVLETTAFDVATGQRRWHHPGLVQWTVDGGLLLVDDADDAPGTVSRVAPDTGRVLWSVPVPPGSPDYHERDGRVDQVVVVQPTGELQVYDAGTGTLLRSVDTLPGDRSAFQRVQVVGDLVLLVPPGSTRLVAYSLPDIAPMWTSPVPLVAWLVACADLLCAGQQTGGLQAIDATTGGVRWAYPGPDMLADVRQDRMLMMGRDQRYAVRDAKSGQERTDLGQWGLVSRLRRDDDLIGIRSTVDGRLVVAELDLAAGRARTLDILPGVAGGCQAALPVLLCRRLDGSTALWRLHR</sequence>
<name>A0AAJ6L5A2_9ACTN</name>
<dbReference type="InterPro" id="IPR015943">
    <property type="entry name" value="WD40/YVTN_repeat-like_dom_sf"/>
</dbReference>
<feature type="domain" description="Pyrrolo-quinoline quinone repeat" evidence="2">
    <location>
        <begin position="138"/>
        <end position="313"/>
    </location>
</feature>
<dbReference type="Gene3D" id="2.130.10.10">
    <property type="entry name" value="YVTN repeat-like/Quinoprotein amine dehydrogenase"/>
    <property type="match status" value="1"/>
</dbReference>
<dbReference type="InterPro" id="IPR002372">
    <property type="entry name" value="PQQ_rpt_dom"/>
</dbReference>
<dbReference type="Proteomes" id="UP001235874">
    <property type="component" value="Chromosome"/>
</dbReference>
<reference evidence="3 4" key="1">
    <citation type="submission" date="2023-07" db="EMBL/GenBank/DDBJ databases">
        <title>Micromonospora profundi TRM 95458 converts glycerol to a new osmotic compound.</title>
        <authorList>
            <person name="Lu D."/>
        </authorList>
    </citation>
    <scope>NUCLEOTIDE SEQUENCE [LARGE SCALE GENOMIC DNA]</scope>
    <source>
        <strain evidence="3 4">TRM95458</strain>
    </source>
</reference>
<proteinExistence type="predicted"/>
<dbReference type="Pfam" id="PF13360">
    <property type="entry name" value="PQQ_2"/>
    <property type="match status" value="1"/>
</dbReference>